<dbReference type="GO" id="GO:0003254">
    <property type="term" value="P:regulation of membrane depolarization"/>
    <property type="evidence" value="ECO:0007669"/>
    <property type="project" value="TreeGrafter"/>
</dbReference>
<dbReference type="InterPro" id="IPR051413">
    <property type="entry name" value="K/Na_HCN_channel"/>
</dbReference>
<dbReference type="InterPro" id="IPR018490">
    <property type="entry name" value="cNMP-bd_dom_sf"/>
</dbReference>
<comment type="caution">
    <text evidence="2">The sequence shown here is derived from an EMBL/GenBank/DDBJ whole genome shotgun (WGS) entry which is preliminary data.</text>
</comment>
<feature type="domain" description="Cyclic nucleotide-binding" evidence="1">
    <location>
        <begin position="215"/>
        <end position="315"/>
    </location>
</feature>
<dbReference type="Pfam" id="PF00027">
    <property type="entry name" value="cNMP_binding"/>
    <property type="match status" value="1"/>
</dbReference>
<dbReference type="InterPro" id="IPR014710">
    <property type="entry name" value="RmlC-like_jellyroll"/>
</dbReference>
<keyword evidence="3" id="KW-1185">Reference proteome</keyword>
<dbReference type="SUPFAM" id="SSF81324">
    <property type="entry name" value="Voltage-gated potassium channels"/>
    <property type="match status" value="1"/>
</dbReference>
<dbReference type="GO" id="GO:0035725">
    <property type="term" value="P:sodium ion transmembrane transport"/>
    <property type="evidence" value="ECO:0007669"/>
    <property type="project" value="TreeGrafter"/>
</dbReference>
<evidence type="ECO:0000313" key="3">
    <source>
        <dbReference type="Proteomes" id="UP000310200"/>
    </source>
</evidence>
<dbReference type="Gene3D" id="2.60.120.10">
    <property type="entry name" value="Jelly Rolls"/>
    <property type="match status" value="1"/>
</dbReference>
<dbReference type="CDD" id="cd00038">
    <property type="entry name" value="CAP_ED"/>
    <property type="match status" value="1"/>
</dbReference>
<dbReference type="STRING" id="300112.A0A4S2KR15"/>
<dbReference type="GO" id="GO:0005249">
    <property type="term" value="F:voltage-gated potassium channel activity"/>
    <property type="evidence" value="ECO:0007669"/>
    <property type="project" value="TreeGrafter"/>
</dbReference>
<protein>
    <submittedName>
        <fullName evidence="2">Potassium/sodium hyperpolarization-activated cyclic nucleotide-gated channel 4</fullName>
    </submittedName>
</protein>
<accession>A0A4S2KR15</accession>
<dbReference type="PROSITE" id="PS50042">
    <property type="entry name" value="CNMP_BINDING_3"/>
    <property type="match status" value="1"/>
</dbReference>
<dbReference type="EMBL" id="QBLH01001337">
    <property type="protein sequence ID" value="TGZ52285.1"/>
    <property type="molecule type" value="Genomic_DNA"/>
</dbReference>
<name>A0A4S2KR15_9HYME</name>
<dbReference type="SMART" id="SM00100">
    <property type="entry name" value="cNMP"/>
    <property type="match status" value="1"/>
</dbReference>
<sequence length="363" mass="42215">MIEHICELSLKRESKFPFMDVKPLTFKNVWITWCGISKYTPKCGFHVDSNATITAEKTRHAESKYWWIIHPFRFLVPDVLSSFPYSYITLQWRRLPGNNPHYIVTLINIMPLLKLTRYCTFNSNIYYLFMECKDCWMMKLEDSSLQFRLKNAAYIVLENILASGYGPFVPETDGSIIFNSILMIIGRFIVCYILKPLREEIALQSCRRLIENVAIFKNLPRNVLQSIVKNLKFELYLPNDVIIKAGSHGDCMFFLSSGTVAVLTPTGKEMCHLNDGAHFGEIALLVADQRRVASVVAIEVCEVYRLDRKDFRQCIDIHSELFAEIERIATERIERTIRAEEQHKRFLMRPSRVPNLRNGPTRT</sequence>
<dbReference type="AlphaFoldDB" id="A0A4S2KR15"/>
<dbReference type="InterPro" id="IPR000595">
    <property type="entry name" value="cNMP-bd_dom"/>
</dbReference>
<dbReference type="GO" id="GO:0098855">
    <property type="term" value="C:HCN channel complex"/>
    <property type="evidence" value="ECO:0007669"/>
    <property type="project" value="TreeGrafter"/>
</dbReference>
<dbReference type="PANTHER" id="PTHR45689:SF14">
    <property type="entry name" value="CYCLIC NUCLEOTIDE-GATED CATION CHANNEL SUBUNIT A-LIKE PROTEIN"/>
    <property type="match status" value="1"/>
</dbReference>
<evidence type="ECO:0000259" key="1">
    <source>
        <dbReference type="PROSITE" id="PS50042"/>
    </source>
</evidence>
<dbReference type="SUPFAM" id="SSF51206">
    <property type="entry name" value="cAMP-binding domain-like"/>
    <property type="match status" value="1"/>
</dbReference>
<dbReference type="PANTHER" id="PTHR45689">
    <property type="entry name" value="I[[H]] CHANNEL, ISOFORM E"/>
    <property type="match status" value="1"/>
</dbReference>
<evidence type="ECO:0000313" key="2">
    <source>
        <dbReference type="EMBL" id="TGZ52285.1"/>
    </source>
</evidence>
<reference evidence="2 3" key="1">
    <citation type="journal article" date="2019" name="Philos. Trans. R. Soc. Lond., B, Biol. Sci.">
        <title>Ant behaviour and brain gene expression of defending hosts depend on the ecological success of the intruding social parasite.</title>
        <authorList>
            <person name="Kaur R."/>
            <person name="Stoldt M."/>
            <person name="Jongepier E."/>
            <person name="Feldmeyer B."/>
            <person name="Menzel F."/>
            <person name="Bornberg-Bauer E."/>
            <person name="Foitzik S."/>
        </authorList>
    </citation>
    <scope>NUCLEOTIDE SEQUENCE [LARGE SCALE GENOMIC DNA]</scope>
    <source>
        <tissue evidence="2">Whole body</tissue>
    </source>
</reference>
<dbReference type="Proteomes" id="UP000310200">
    <property type="component" value="Unassembled WGS sequence"/>
</dbReference>
<gene>
    <name evidence="2" type="ORF">DBV15_09243</name>
</gene>
<organism evidence="2 3">
    <name type="scientific">Temnothorax longispinosus</name>
    <dbReference type="NCBI Taxonomy" id="300112"/>
    <lineage>
        <taxon>Eukaryota</taxon>
        <taxon>Metazoa</taxon>
        <taxon>Ecdysozoa</taxon>
        <taxon>Arthropoda</taxon>
        <taxon>Hexapoda</taxon>
        <taxon>Insecta</taxon>
        <taxon>Pterygota</taxon>
        <taxon>Neoptera</taxon>
        <taxon>Endopterygota</taxon>
        <taxon>Hymenoptera</taxon>
        <taxon>Apocrita</taxon>
        <taxon>Aculeata</taxon>
        <taxon>Formicoidea</taxon>
        <taxon>Formicidae</taxon>
        <taxon>Myrmicinae</taxon>
        <taxon>Temnothorax</taxon>
    </lineage>
</organism>
<proteinExistence type="predicted"/>